<dbReference type="Gene3D" id="1.20.120.530">
    <property type="entry name" value="GntR ligand-binding domain-like"/>
    <property type="match status" value="1"/>
</dbReference>
<dbReference type="Proteomes" id="UP000242515">
    <property type="component" value="Unassembled WGS sequence"/>
</dbReference>
<sequence>MMTHAIIFAPIGQASRAEQIVTRLANAIMTGLLQAHEQLPNEAELAKMLGVSHITVREALNTLRAKELIYTSRGRHGGSFVCDNIESRAHNYHPLNLLSSDYLLDLGEMHCAILAHSARLAAKRMNQAEQLTFSSFIDEFQRATTAESRAQADMRCLLFLSASSQSARLANSELTLQIEWASFIALLYADDALHQQCVQHYRKLMEALSKQCTESAAKAVSELILFLAEKLVDCKLNTTASTSGRMS</sequence>
<keyword evidence="6" id="KW-1185">Reference proteome</keyword>
<reference evidence="6" key="1">
    <citation type="submission" date="2016-10" db="EMBL/GenBank/DDBJ databases">
        <authorList>
            <person name="Varghese N."/>
            <person name="Submissions S."/>
        </authorList>
    </citation>
    <scope>NUCLEOTIDE SEQUENCE [LARGE SCALE GENOMIC DNA]</scope>
    <source>
        <strain evidence="6">8N4</strain>
    </source>
</reference>
<dbReference type="PROSITE" id="PS50949">
    <property type="entry name" value="HTH_GNTR"/>
    <property type="match status" value="1"/>
</dbReference>
<dbReference type="InterPro" id="IPR000524">
    <property type="entry name" value="Tscrpt_reg_HTH_GntR"/>
</dbReference>
<dbReference type="GO" id="GO:0003700">
    <property type="term" value="F:DNA-binding transcription factor activity"/>
    <property type="evidence" value="ECO:0007669"/>
    <property type="project" value="InterPro"/>
</dbReference>
<evidence type="ECO:0000256" key="2">
    <source>
        <dbReference type="ARBA" id="ARBA00023125"/>
    </source>
</evidence>
<evidence type="ECO:0000313" key="6">
    <source>
        <dbReference type="Proteomes" id="UP000242515"/>
    </source>
</evidence>
<keyword evidence="3" id="KW-0804">Transcription</keyword>
<evidence type="ECO:0000256" key="1">
    <source>
        <dbReference type="ARBA" id="ARBA00023015"/>
    </source>
</evidence>
<feature type="domain" description="HTH gntR-type" evidence="4">
    <location>
        <begin position="14"/>
        <end position="84"/>
    </location>
</feature>
<dbReference type="PRINTS" id="PR00035">
    <property type="entry name" value="HTHGNTR"/>
</dbReference>
<dbReference type="InterPro" id="IPR008920">
    <property type="entry name" value="TF_FadR/GntR_C"/>
</dbReference>
<dbReference type="SMART" id="SM00345">
    <property type="entry name" value="HTH_GNTR"/>
    <property type="match status" value="1"/>
</dbReference>
<keyword evidence="1" id="KW-0805">Transcription regulation</keyword>
<dbReference type="PANTHER" id="PTHR43537">
    <property type="entry name" value="TRANSCRIPTIONAL REGULATOR, GNTR FAMILY"/>
    <property type="match status" value="1"/>
</dbReference>
<protein>
    <submittedName>
        <fullName evidence="5">DNA-binding transcriptional regulator, FadR family</fullName>
    </submittedName>
</protein>
<dbReference type="Gene3D" id="1.10.10.10">
    <property type="entry name" value="Winged helix-like DNA-binding domain superfamily/Winged helix DNA-binding domain"/>
    <property type="match status" value="1"/>
</dbReference>
<dbReference type="InterPro" id="IPR036388">
    <property type="entry name" value="WH-like_DNA-bd_sf"/>
</dbReference>
<dbReference type="Pfam" id="PF00392">
    <property type="entry name" value="GntR"/>
    <property type="match status" value="1"/>
</dbReference>
<dbReference type="InterPro" id="IPR011711">
    <property type="entry name" value="GntR_C"/>
</dbReference>
<dbReference type="RefSeq" id="WP_092676224.1">
    <property type="nucleotide sequence ID" value="NZ_FOGC01000007.1"/>
</dbReference>
<evidence type="ECO:0000313" key="5">
    <source>
        <dbReference type="EMBL" id="SEQ84087.1"/>
    </source>
</evidence>
<proteinExistence type="predicted"/>
<dbReference type="AlphaFoldDB" id="A0A1H9JBD0"/>
<dbReference type="STRING" id="988801.SAMN05216522_107101"/>
<dbReference type="Pfam" id="PF07729">
    <property type="entry name" value="FCD"/>
    <property type="match status" value="1"/>
</dbReference>
<name>A0A1H9JBD0_9GAMM</name>
<dbReference type="PANTHER" id="PTHR43537:SF44">
    <property type="entry name" value="GNTR FAMILY REGULATORY PROTEIN"/>
    <property type="match status" value="1"/>
</dbReference>
<dbReference type="InterPro" id="IPR036390">
    <property type="entry name" value="WH_DNA-bd_sf"/>
</dbReference>
<evidence type="ECO:0000259" key="4">
    <source>
        <dbReference type="PROSITE" id="PS50949"/>
    </source>
</evidence>
<organism evidence="5 6">
    <name type="scientific">Rosenbergiella nectarea</name>
    <dbReference type="NCBI Taxonomy" id="988801"/>
    <lineage>
        <taxon>Bacteria</taxon>
        <taxon>Pseudomonadati</taxon>
        <taxon>Pseudomonadota</taxon>
        <taxon>Gammaproteobacteria</taxon>
        <taxon>Enterobacterales</taxon>
        <taxon>Erwiniaceae</taxon>
        <taxon>Rosenbergiella</taxon>
    </lineage>
</organism>
<accession>A0A1H9JBD0</accession>
<evidence type="ECO:0000256" key="3">
    <source>
        <dbReference type="ARBA" id="ARBA00023163"/>
    </source>
</evidence>
<dbReference type="GO" id="GO:0003677">
    <property type="term" value="F:DNA binding"/>
    <property type="evidence" value="ECO:0007669"/>
    <property type="project" value="UniProtKB-KW"/>
</dbReference>
<dbReference type="CDD" id="cd07377">
    <property type="entry name" value="WHTH_GntR"/>
    <property type="match status" value="1"/>
</dbReference>
<keyword evidence="2 5" id="KW-0238">DNA-binding</keyword>
<gene>
    <name evidence="5" type="ORF">SAMN05216522_107101</name>
</gene>
<dbReference type="OrthoDB" id="9784718at2"/>
<dbReference type="SUPFAM" id="SSF46785">
    <property type="entry name" value="Winged helix' DNA-binding domain"/>
    <property type="match status" value="1"/>
</dbReference>
<dbReference type="SUPFAM" id="SSF48008">
    <property type="entry name" value="GntR ligand-binding domain-like"/>
    <property type="match status" value="1"/>
</dbReference>
<dbReference type="EMBL" id="FOGC01000007">
    <property type="protein sequence ID" value="SEQ84087.1"/>
    <property type="molecule type" value="Genomic_DNA"/>
</dbReference>